<keyword evidence="1" id="KW-1133">Transmembrane helix</keyword>
<feature type="transmembrane region" description="Helical" evidence="1">
    <location>
        <begin position="27"/>
        <end position="44"/>
    </location>
</feature>
<feature type="transmembrane region" description="Helical" evidence="1">
    <location>
        <begin position="56"/>
        <end position="76"/>
    </location>
</feature>
<gene>
    <name evidence="2" type="ORF">DFH07DRAFT_962030</name>
</gene>
<keyword evidence="1" id="KW-0472">Membrane</keyword>
<protein>
    <submittedName>
        <fullName evidence="2">Uncharacterized protein</fullName>
    </submittedName>
</protein>
<evidence type="ECO:0000313" key="3">
    <source>
        <dbReference type="Proteomes" id="UP001215280"/>
    </source>
</evidence>
<organism evidence="2 3">
    <name type="scientific">Mycena maculata</name>
    <dbReference type="NCBI Taxonomy" id="230809"/>
    <lineage>
        <taxon>Eukaryota</taxon>
        <taxon>Fungi</taxon>
        <taxon>Dikarya</taxon>
        <taxon>Basidiomycota</taxon>
        <taxon>Agaricomycotina</taxon>
        <taxon>Agaricomycetes</taxon>
        <taxon>Agaricomycetidae</taxon>
        <taxon>Agaricales</taxon>
        <taxon>Marasmiineae</taxon>
        <taxon>Mycenaceae</taxon>
        <taxon>Mycena</taxon>
    </lineage>
</organism>
<keyword evidence="3" id="KW-1185">Reference proteome</keyword>
<reference evidence="2" key="1">
    <citation type="submission" date="2023-03" db="EMBL/GenBank/DDBJ databases">
        <title>Massive genome expansion in bonnet fungi (Mycena s.s.) driven by repeated elements and novel gene families across ecological guilds.</title>
        <authorList>
            <consortium name="Lawrence Berkeley National Laboratory"/>
            <person name="Harder C.B."/>
            <person name="Miyauchi S."/>
            <person name="Viragh M."/>
            <person name="Kuo A."/>
            <person name="Thoen E."/>
            <person name="Andreopoulos B."/>
            <person name="Lu D."/>
            <person name="Skrede I."/>
            <person name="Drula E."/>
            <person name="Henrissat B."/>
            <person name="Morin E."/>
            <person name="Kohler A."/>
            <person name="Barry K."/>
            <person name="LaButti K."/>
            <person name="Morin E."/>
            <person name="Salamov A."/>
            <person name="Lipzen A."/>
            <person name="Mereny Z."/>
            <person name="Hegedus B."/>
            <person name="Baldrian P."/>
            <person name="Stursova M."/>
            <person name="Weitz H."/>
            <person name="Taylor A."/>
            <person name="Grigoriev I.V."/>
            <person name="Nagy L.G."/>
            <person name="Martin F."/>
            <person name="Kauserud H."/>
        </authorList>
    </citation>
    <scope>NUCLEOTIDE SEQUENCE</scope>
    <source>
        <strain evidence="2">CBHHK188m</strain>
    </source>
</reference>
<accession>A0AAD7N6J6</accession>
<name>A0AAD7N6J6_9AGAR</name>
<dbReference type="AlphaFoldDB" id="A0AAD7N6J6"/>
<keyword evidence="1" id="KW-0812">Transmembrane</keyword>
<dbReference type="EMBL" id="JARJLG010000088">
    <property type="protein sequence ID" value="KAJ7748823.1"/>
    <property type="molecule type" value="Genomic_DNA"/>
</dbReference>
<evidence type="ECO:0000256" key="1">
    <source>
        <dbReference type="SAM" id="Phobius"/>
    </source>
</evidence>
<proteinExistence type="predicted"/>
<evidence type="ECO:0000313" key="2">
    <source>
        <dbReference type="EMBL" id="KAJ7748823.1"/>
    </source>
</evidence>
<dbReference type="Proteomes" id="UP001215280">
    <property type="component" value="Unassembled WGS sequence"/>
</dbReference>
<sequence>MDLLRLSAASALVTWFYFHSRKVRGDTAVLLVVFLLAGVFVLLYTSTVSSPAGHSLIASIAHATVLVTTHIVTALADKHANCQRVKFVKFGVLVILTKV</sequence>
<comment type="caution">
    <text evidence="2">The sequence shown here is derived from an EMBL/GenBank/DDBJ whole genome shotgun (WGS) entry which is preliminary data.</text>
</comment>